<dbReference type="Pfam" id="PF00075">
    <property type="entry name" value="RNase_H"/>
    <property type="match status" value="1"/>
</dbReference>
<proteinExistence type="predicted"/>
<evidence type="ECO:0000259" key="1">
    <source>
        <dbReference type="PROSITE" id="PS50879"/>
    </source>
</evidence>
<organism evidence="2 3">
    <name type="scientific">Shinella kummerowiae</name>
    <dbReference type="NCBI Taxonomy" id="417745"/>
    <lineage>
        <taxon>Bacteria</taxon>
        <taxon>Pseudomonadati</taxon>
        <taxon>Pseudomonadota</taxon>
        <taxon>Alphaproteobacteria</taxon>
        <taxon>Hyphomicrobiales</taxon>
        <taxon>Rhizobiaceae</taxon>
        <taxon>Shinella</taxon>
    </lineage>
</organism>
<dbReference type="PROSITE" id="PS50879">
    <property type="entry name" value="RNASE_H_1"/>
    <property type="match status" value="1"/>
</dbReference>
<dbReference type="InterPro" id="IPR036397">
    <property type="entry name" value="RNaseH_sf"/>
</dbReference>
<reference evidence="2 3" key="1">
    <citation type="submission" date="2019-12" db="EMBL/GenBank/DDBJ databases">
        <title>Shinella kummerowiae sp. nov., a symbiotic bacterium isolated from root nodules of the herbal legume Kummerowia stipulacea.</title>
        <authorList>
            <person name="Gao J."/>
        </authorList>
    </citation>
    <scope>NUCLEOTIDE SEQUENCE [LARGE SCALE GENOMIC DNA]</scope>
    <source>
        <strain evidence="2 3">CCBAU 25048</strain>
    </source>
</reference>
<comment type="caution">
    <text evidence="2">The sequence shown here is derived from an EMBL/GenBank/DDBJ whole genome shotgun (WGS) entry which is preliminary data.</text>
</comment>
<dbReference type="InterPro" id="IPR012337">
    <property type="entry name" value="RNaseH-like_sf"/>
</dbReference>
<dbReference type="Gene3D" id="3.30.420.10">
    <property type="entry name" value="Ribonuclease H-like superfamily/Ribonuclease H"/>
    <property type="match status" value="1"/>
</dbReference>
<evidence type="ECO:0000313" key="2">
    <source>
        <dbReference type="EMBL" id="MXN43582.1"/>
    </source>
</evidence>
<feature type="domain" description="RNase H type-1" evidence="1">
    <location>
        <begin position="2"/>
        <end position="154"/>
    </location>
</feature>
<keyword evidence="3" id="KW-1185">Reference proteome</keyword>
<dbReference type="SUPFAM" id="SSF53098">
    <property type="entry name" value="Ribonuclease H-like"/>
    <property type="match status" value="1"/>
</dbReference>
<sequence length="160" mass="18165">MERDLIEVFADGSFNPRRLAGGWAFVVFQAGREVHRAHGSAPGSSNNTFEVLAILNAAIWINTEWRGAAATIWTDSSRAEEGCRRFRPIWRNNDWRRIEPNFRKRKRTIPDVALWQELDRQLSANPGLRVEWCRGHDGIEGNELADTIARAAANLRTPAT</sequence>
<dbReference type="GO" id="GO:0004523">
    <property type="term" value="F:RNA-DNA hybrid ribonuclease activity"/>
    <property type="evidence" value="ECO:0007669"/>
    <property type="project" value="InterPro"/>
</dbReference>
<gene>
    <name evidence="2" type="ORF">GR138_00175</name>
</gene>
<accession>A0A6N8S9C1</accession>
<protein>
    <submittedName>
        <fullName evidence="2">Ribonuclease HI</fullName>
    </submittedName>
</protein>
<dbReference type="RefSeq" id="WP_160856604.1">
    <property type="nucleotide sequence ID" value="NZ_WUMK01000001.1"/>
</dbReference>
<dbReference type="AlphaFoldDB" id="A0A6N8S9C1"/>
<dbReference type="Proteomes" id="UP000435802">
    <property type="component" value="Unassembled WGS sequence"/>
</dbReference>
<dbReference type="InterPro" id="IPR002156">
    <property type="entry name" value="RNaseH_domain"/>
</dbReference>
<dbReference type="OrthoDB" id="8082643at2"/>
<name>A0A6N8S9C1_9HYPH</name>
<evidence type="ECO:0000313" key="3">
    <source>
        <dbReference type="Proteomes" id="UP000435802"/>
    </source>
</evidence>
<dbReference type="EMBL" id="WUMK01000001">
    <property type="protein sequence ID" value="MXN43582.1"/>
    <property type="molecule type" value="Genomic_DNA"/>
</dbReference>
<dbReference type="GO" id="GO:0003676">
    <property type="term" value="F:nucleic acid binding"/>
    <property type="evidence" value="ECO:0007669"/>
    <property type="project" value="InterPro"/>
</dbReference>